<evidence type="ECO:0000256" key="4">
    <source>
        <dbReference type="SAM" id="MobiDB-lite"/>
    </source>
</evidence>
<dbReference type="PROSITE" id="PS00198">
    <property type="entry name" value="4FE4S_FER_1"/>
    <property type="match status" value="1"/>
</dbReference>
<dbReference type="InterPro" id="IPR002586">
    <property type="entry name" value="CobQ/CobB/MinD/ParA_Nub-bd_dom"/>
</dbReference>
<dbReference type="AlphaFoldDB" id="A0A1M5ADZ1"/>
<dbReference type="OrthoDB" id="9778602at2"/>
<dbReference type="InterPro" id="IPR027417">
    <property type="entry name" value="P-loop_NTPase"/>
</dbReference>
<evidence type="ECO:0000256" key="1">
    <source>
        <dbReference type="ARBA" id="ARBA00022723"/>
    </source>
</evidence>
<name>A0A1M5ADZ1_9FIRM</name>
<dbReference type="PANTHER" id="PTHR43063">
    <property type="entry name" value="4FE-4S CLUSTER CONTAINING PARA FAMILY ATPASE PROTEIN"/>
    <property type="match status" value="1"/>
</dbReference>
<dbReference type="SUPFAM" id="SSF52540">
    <property type="entry name" value="P-loop containing nucleoside triphosphate hydrolases"/>
    <property type="match status" value="1"/>
</dbReference>
<dbReference type="Gene3D" id="3.40.50.300">
    <property type="entry name" value="P-loop containing nucleotide triphosphate hydrolases"/>
    <property type="match status" value="1"/>
</dbReference>
<evidence type="ECO:0000256" key="3">
    <source>
        <dbReference type="ARBA" id="ARBA00023014"/>
    </source>
</evidence>
<keyword evidence="7" id="KW-1185">Reference proteome</keyword>
<protein>
    <submittedName>
        <fullName evidence="6">MinD superfamily P-loop ATPase, contains an inserted ferredoxin domain</fullName>
    </submittedName>
</protein>
<dbReference type="Proteomes" id="UP000184196">
    <property type="component" value="Unassembled WGS sequence"/>
</dbReference>
<evidence type="ECO:0000313" key="7">
    <source>
        <dbReference type="Proteomes" id="UP000184196"/>
    </source>
</evidence>
<evidence type="ECO:0000313" key="6">
    <source>
        <dbReference type="EMBL" id="SHF28354.1"/>
    </source>
</evidence>
<accession>A0A1M5ADZ1</accession>
<reference evidence="7" key="1">
    <citation type="submission" date="2016-11" db="EMBL/GenBank/DDBJ databases">
        <authorList>
            <person name="Varghese N."/>
            <person name="Submissions S."/>
        </authorList>
    </citation>
    <scope>NUCLEOTIDE SEQUENCE [LARGE SCALE GENOMIC DNA]</scope>
    <source>
        <strain evidence="7">DSM 11792</strain>
    </source>
</reference>
<evidence type="ECO:0000259" key="5">
    <source>
        <dbReference type="PROSITE" id="PS51379"/>
    </source>
</evidence>
<dbReference type="Pfam" id="PF01656">
    <property type="entry name" value="CbiA"/>
    <property type="match status" value="1"/>
</dbReference>
<dbReference type="EMBL" id="FQUW01000021">
    <property type="protein sequence ID" value="SHF28354.1"/>
    <property type="molecule type" value="Genomic_DNA"/>
</dbReference>
<feature type="domain" description="4Fe-4S ferredoxin-type" evidence="5">
    <location>
        <begin position="60"/>
        <end position="89"/>
    </location>
</feature>
<dbReference type="Gene3D" id="3.30.70.20">
    <property type="match status" value="1"/>
</dbReference>
<dbReference type="InterPro" id="IPR017900">
    <property type="entry name" value="4Fe4S_Fe_S_CS"/>
</dbReference>
<keyword evidence="3" id="KW-0411">Iron-sulfur</keyword>
<dbReference type="GO" id="GO:0051536">
    <property type="term" value="F:iron-sulfur cluster binding"/>
    <property type="evidence" value="ECO:0007669"/>
    <property type="project" value="UniProtKB-KW"/>
</dbReference>
<dbReference type="PANTHER" id="PTHR43063:SF1">
    <property type="entry name" value="4FE-4S CLUSTER CONTAINING PARA FAMILY ATPASE PROTEIN"/>
    <property type="match status" value="1"/>
</dbReference>
<dbReference type="GO" id="GO:0046872">
    <property type="term" value="F:metal ion binding"/>
    <property type="evidence" value="ECO:0007669"/>
    <property type="project" value="UniProtKB-KW"/>
</dbReference>
<proteinExistence type="predicted"/>
<organism evidence="6 7">
    <name type="scientific">Desulfofundulus australicus DSM 11792</name>
    <dbReference type="NCBI Taxonomy" id="1121425"/>
    <lineage>
        <taxon>Bacteria</taxon>
        <taxon>Bacillati</taxon>
        <taxon>Bacillota</taxon>
        <taxon>Clostridia</taxon>
        <taxon>Eubacteriales</taxon>
        <taxon>Peptococcaceae</taxon>
        <taxon>Desulfofundulus</taxon>
    </lineage>
</organism>
<feature type="region of interest" description="Disordered" evidence="4">
    <location>
        <begin position="283"/>
        <end position="309"/>
    </location>
</feature>
<feature type="domain" description="4Fe-4S ferredoxin-type" evidence="5">
    <location>
        <begin position="90"/>
        <end position="118"/>
    </location>
</feature>
<evidence type="ECO:0000256" key="2">
    <source>
        <dbReference type="ARBA" id="ARBA00023004"/>
    </source>
</evidence>
<dbReference type="PROSITE" id="PS51379">
    <property type="entry name" value="4FE4S_FER_2"/>
    <property type="match status" value="2"/>
</dbReference>
<dbReference type="InterPro" id="IPR017896">
    <property type="entry name" value="4Fe4S_Fe-S-bd"/>
</dbReference>
<gene>
    <name evidence="6" type="ORF">SAMN02745218_01865</name>
</gene>
<feature type="compositionally biased region" description="Basic and acidic residues" evidence="4">
    <location>
        <begin position="290"/>
        <end position="309"/>
    </location>
</feature>
<keyword evidence="2" id="KW-0408">Iron</keyword>
<dbReference type="Pfam" id="PF00037">
    <property type="entry name" value="Fer4"/>
    <property type="match status" value="2"/>
</dbReference>
<dbReference type="RefSeq" id="WP_083543179.1">
    <property type="nucleotide sequence ID" value="NZ_FQUW01000021.1"/>
</dbReference>
<sequence>MLVAVASGKGGTGKTTLASSLALVAAEKGKVIFLDCDVEEPNGHIMLKPRWEKKEAVRVPVPEINQEKCTFCGRCAEICAFHALVVLPQEVLLFPTMCHGCGGCWHLCPAGAISPGWREIGLVEEGSSEGIGFVRGRLNVGEAISPPLIEAVKERCRPGELNILDAPPGTSCPVIRTVKGADFCLLVTEPTPFGLHDLELACEMVASLGVPCGVVVNRSDGDDRLIRQFCQQNNLPLLLQLPHDREVARGYARGIPAVKVRPEWKEYFAALLSFIEEGGCTGARTGGAQREGRHGQDYRLRESGRTGSR</sequence>
<keyword evidence="1" id="KW-0479">Metal-binding</keyword>